<keyword evidence="11" id="KW-0479">Metal-binding</keyword>
<evidence type="ECO:0000259" key="23">
    <source>
        <dbReference type="PROSITE" id="PS50011"/>
    </source>
</evidence>
<comment type="similarity">
    <text evidence="5">Belongs to the protein kinase superfamily. CMGC Ser/Thr protein kinase family. CDC2/CDKX subfamily.</text>
</comment>
<feature type="domain" description="Protein kinase" evidence="23">
    <location>
        <begin position="9"/>
        <end position="288"/>
    </location>
</feature>
<evidence type="ECO:0000256" key="20">
    <source>
        <dbReference type="ARBA" id="ARBA00048679"/>
    </source>
</evidence>
<feature type="compositionally biased region" description="Gly residues" evidence="22">
    <location>
        <begin position="385"/>
        <end position="394"/>
    </location>
</feature>
<feature type="region of interest" description="Disordered" evidence="22">
    <location>
        <begin position="363"/>
        <end position="400"/>
    </location>
</feature>
<name>A0A8B7YHA1_ACAPL</name>
<evidence type="ECO:0000256" key="14">
    <source>
        <dbReference type="ARBA" id="ARBA00022840"/>
    </source>
</evidence>
<feature type="binding site" evidence="21">
    <location>
        <position position="38"/>
    </location>
    <ligand>
        <name>ATP</name>
        <dbReference type="ChEBI" id="CHEBI:30616"/>
    </ligand>
</feature>
<evidence type="ECO:0000256" key="6">
    <source>
        <dbReference type="ARBA" id="ARBA00012513"/>
    </source>
</evidence>
<dbReference type="SUPFAM" id="SSF56112">
    <property type="entry name" value="Protein kinase-like (PK-like)"/>
    <property type="match status" value="1"/>
</dbReference>
<dbReference type="GO" id="GO:0005524">
    <property type="term" value="F:ATP binding"/>
    <property type="evidence" value="ECO:0007669"/>
    <property type="project" value="UniProtKB-UniRule"/>
</dbReference>
<dbReference type="GO" id="GO:0046872">
    <property type="term" value="F:metal ion binding"/>
    <property type="evidence" value="ECO:0007669"/>
    <property type="project" value="UniProtKB-KW"/>
</dbReference>
<dbReference type="Proteomes" id="UP000694845">
    <property type="component" value="Unplaced"/>
</dbReference>
<evidence type="ECO:0000256" key="2">
    <source>
        <dbReference type="ARBA" id="ARBA00004123"/>
    </source>
</evidence>
<dbReference type="InterPro" id="IPR017441">
    <property type="entry name" value="Protein_kinase_ATP_BS"/>
</dbReference>
<dbReference type="GO" id="GO:0005929">
    <property type="term" value="C:cilium"/>
    <property type="evidence" value="ECO:0007669"/>
    <property type="project" value="UniProtKB-SubCell"/>
</dbReference>
<dbReference type="RefSeq" id="XP_022092624.1">
    <property type="nucleotide sequence ID" value="XM_022236932.1"/>
</dbReference>
<evidence type="ECO:0000256" key="7">
    <source>
        <dbReference type="ARBA" id="ARBA00022490"/>
    </source>
</evidence>
<dbReference type="KEGG" id="aplc:110980334"/>
<dbReference type="InterPro" id="IPR000719">
    <property type="entry name" value="Prot_kinase_dom"/>
</dbReference>
<evidence type="ECO:0000256" key="5">
    <source>
        <dbReference type="ARBA" id="ARBA00006485"/>
    </source>
</evidence>
<evidence type="ECO:0000313" key="25">
    <source>
        <dbReference type="RefSeq" id="XP_022092624.1"/>
    </source>
</evidence>
<dbReference type="InterPro" id="IPR011009">
    <property type="entry name" value="Kinase-like_dom_sf"/>
</dbReference>
<keyword evidence="7" id="KW-0963">Cytoplasm</keyword>
<evidence type="ECO:0000256" key="16">
    <source>
        <dbReference type="ARBA" id="ARBA00023212"/>
    </source>
</evidence>
<keyword evidence="13" id="KW-0418">Kinase</keyword>
<keyword evidence="16" id="KW-0206">Cytoskeleton</keyword>
<dbReference type="GeneID" id="110980334"/>
<dbReference type="OrthoDB" id="2158884at2759"/>
<evidence type="ECO:0000256" key="4">
    <source>
        <dbReference type="ARBA" id="ARBA00004245"/>
    </source>
</evidence>
<gene>
    <name evidence="25" type="primary">LOC110980334</name>
</gene>
<dbReference type="InterPro" id="IPR050117">
    <property type="entry name" value="MAPK"/>
</dbReference>
<dbReference type="FunFam" id="3.30.200.20:FF:000071">
    <property type="entry name" value="serine/threonine-protein kinase MAK isoform X1"/>
    <property type="match status" value="1"/>
</dbReference>
<keyword evidence="15" id="KW-0460">Magnesium</keyword>
<evidence type="ECO:0000256" key="17">
    <source>
        <dbReference type="ARBA" id="ARBA00023242"/>
    </source>
</evidence>
<protein>
    <recommendedName>
        <fullName evidence="6">non-specific serine/threonine protein kinase</fullName>
        <ecNumber evidence="6">2.7.11.1</ecNumber>
    </recommendedName>
</protein>
<dbReference type="PROSITE" id="PS00108">
    <property type="entry name" value="PROTEIN_KINASE_ST"/>
    <property type="match status" value="1"/>
</dbReference>
<keyword evidence="8" id="KW-0723">Serine/threonine-protein kinase</keyword>
<dbReference type="PANTHER" id="PTHR24055">
    <property type="entry name" value="MITOGEN-ACTIVATED PROTEIN KINASE"/>
    <property type="match status" value="1"/>
</dbReference>
<organism evidence="24 25">
    <name type="scientific">Acanthaster planci</name>
    <name type="common">Crown-of-thorns starfish</name>
    <dbReference type="NCBI Taxonomy" id="133434"/>
    <lineage>
        <taxon>Eukaryota</taxon>
        <taxon>Metazoa</taxon>
        <taxon>Echinodermata</taxon>
        <taxon>Eleutherozoa</taxon>
        <taxon>Asterozoa</taxon>
        <taxon>Asteroidea</taxon>
        <taxon>Valvatacea</taxon>
        <taxon>Valvatida</taxon>
        <taxon>Acanthasteridae</taxon>
        <taxon>Acanthaster</taxon>
    </lineage>
</organism>
<dbReference type="InterPro" id="IPR008271">
    <property type="entry name" value="Ser/Thr_kinase_AS"/>
</dbReference>
<evidence type="ECO:0000256" key="15">
    <source>
        <dbReference type="ARBA" id="ARBA00022842"/>
    </source>
</evidence>
<evidence type="ECO:0000256" key="3">
    <source>
        <dbReference type="ARBA" id="ARBA00004138"/>
    </source>
</evidence>
<dbReference type="SMART" id="SM00220">
    <property type="entry name" value="S_TKc"/>
    <property type="match status" value="1"/>
</dbReference>
<dbReference type="GO" id="GO:0004674">
    <property type="term" value="F:protein serine/threonine kinase activity"/>
    <property type="evidence" value="ECO:0007669"/>
    <property type="project" value="UniProtKB-KW"/>
</dbReference>
<dbReference type="Pfam" id="PF00069">
    <property type="entry name" value="Pkinase"/>
    <property type="match status" value="1"/>
</dbReference>
<keyword evidence="17" id="KW-0539">Nucleus</keyword>
<evidence type="ECO:0000256" key="19">
    <source>
        <dbReference type="ARBA" id="ARBA00047899"/>
    </source>
</evidence>
<evidence type="ECO:0000313" key="24">
    <source>
        <dbReference type="Proteomes" id="UP000694845"/>
    </source>
</evidence>
<comment type="cofactor">
    <cofactor evidence="1">
        <name>Mg(2+)</name>
        <dbReference type="ChEBI" id="CHEBI:18420"/>
    </cofactor>
</comment>
<dbReference type="Gene3D" id="1.10.510.10">
    <property type="entry name" value="Transferase(Phosphotransferase) domain 1"/>
    <property type="match status" value="1"/>
</dbReference>
<evidence type="ECO:0000256" key="12">
    <source>
        <dbReference type="ARBA" id="ARBA00022741"/>
    </source>
</evidence>
<keyword evidence="24" id="KW-1185">Reference proteome</keyword>
<evidence type="ECO:0000256" key="1">
    <source>
        <dbReference type="ARBA" id="ARBA00001946"/>
    </source>
</evidence>
<keyword evidence="12 21" id="KW-0547">Nucleotide-binding</keyword>
<proteinExistence type="inferred from homology"/>
<evidence type="ECO:0000256" key="21">
    <source>
        <dbReference type="PROSITE-ProRule" id="PRU10141"/>
    </source>
</evidence>
<evidence type="ECO:0000256" key="22">
    <source>
        <dbReference type="SAM" id="MobiDB-lite"/>
    </source>
</evidence>
<dbReference type="FunFam" id="1.10.510.10:FF:000104">
    <property type="entry name" value="serine/threonine-protein kinase MAK isoform X1"/>
    <property type="match status" value="1"/>
</dbReference>
<reference evidence="25" key="1">
    <citation type="submission" date="2025-08" db="UniProtKB">
        <authorList>
            <consortium name="RefSeq"/>
        </authorList>
    </citation>
    <scope>IDENTIFICATION</scope>
</reference>
<comment type="subcellular location">
    <subcellularLocation>
        <location evidence="3">Cell projection</location>
        <location evidence="3">Cilium</location>
    </subcellularLocation>
    <subcellularLocation>
        <location evidence="4">Cytoplasm</location>
        <location evidence="4">Cytoskeleton</location>
    </subcellularLocation>
    <subcellularLocation>
        <location evidence="2">Nucleus</location>
    </subcellularLocation>
</comment>
<accession>A0A8B7YHA1</accession>
<comment type="catalytic activity">
    <reaction evidence="19">
        <text>L-threonyl-[protein] + ATP = O-phospho-L-threonyl-[protein] + ADP + H(+)</text>
        <dbReference type="Rhea" id="RHEA:46608"/>
        <dbReference type="Rhea" id="RHEA-COMP:11060"/>
        <dbReference type="Rhea" id="RHEA-COMP:11605"/>
        <dbReference type="ChEBI" id="CHEBI:15378"/>
        <dbReference type="ChEBI" id="CHEBI:30013"/>
        <dbReference type="ChEBI" id="CHEBI:30616"/>
        <dbReference type="ChEBI" id="CHEBI:61977"/>
        <dbReference type="ChEBI" id="CHEBI:456216"/>
        <dbReference type="EC" id="2.7.11.1"/>
    </reaction>
</comment>
<dbReference type="EC" id="2.7.11.1" evidence="6"/>
<keyword evidence="9" id="KW-0597">Phosphoprotein</keyword>
<evidence type="ECO:0000256" key="13">
    <source>
        <dbReference type="ARBA" id="ARBA00022777"/>
    </source>
</evidence>
<comment type="catalytic activity">
    <reaction evidence="20">
        <text>L-seryl-[protein] + ATP = O-phospho-L-seryl-[protein] + ADP + H(+)</text>
        <dbReference type="Rhea" id="RHEA:17989"/>
        <dbReference type="Rhea" id="RHEA-COMP:9863"/>
        <dbReference type="Rhea" id="RHEA-COMP:11604"/>
        <dbReference type="ChEBI" id="CHEBI:15378"/>
        <dbReference type="ChEBI" id="CHEBI:29999"/>
        <dbReference type="ChEBI" id="CHEBI:30616"/>
        <dbReference type="ChEBI" id="CHEBI:83421"/>
        <dbReference type="ChEBI" id="CHEBI:456216"/>
        <dbReference type="EC" id="2.7.11.1"/>
    </reaction>
</comment>
<feature type="compositionally biased region" description="Low complexity" evidence="22">
    <location>
        <begin position="363"/>
        <end position="378"/>
    </location>
</feature>
<sequence length="599" mass="67015">MAVVTMNRYQMLKQVGDGTYGSVILGKTDNGEMVAIKKMKKKYYSWDECMELREVKSLKKLNHANIIKLKEVVREDNQLFFIFEYMKENLYQLMKDRDKLFPESVIRNIMFQILQGMAFIHKHGFFHRDMKPENLLCQGPELVKIADFGLARETRSRPPYTDYVSTRWYRAPEVLLRSTNYSSPIDVWAIGCIMAELYTLRPLFPGNSEVDEIFKICSVLGTPKKDEWSEGYKLAANMNFKFPQCVPVPLKTLIPNASNDALALMKDMLAWNPQKRPTIMQALRYPYFQVGQNLGPKMPPVTANNQMVGNLGYGQQQQQQVQQRRNPLLNKDNILNSPTDIKKTTRMDDSLDDYLTSLGNAKPAKAVPAKEVAPVQRQPAPPAGGAAGMGGPGNRSGRRRWDFQKKAPDLFDSIDDFGDFENKKAAAAPVMQRKPPLKKKSSFDWDDDDDLFGSPPRNKASYSKVQAPGRPTLESGRSSASSAKQFYIRSARYKPGLNLKSPRKESSQGLPPLAKLPPSGSTTRTIGARYNAKVDGAFGTSYMPSFGQKQASGISDLNSWSKPRAPTIPGSNFSGSAGVRQPAVPVRTNWAAKYGGGVH</sequence>
<evidence type="ECO:0000256" key="18">
    <source>
        <dbReference type="ARBA" id="ARBA00023273"/>
    </source>
</evidence>
<keyword evidence="18" id="KW-0966">Cell projection</keyword>
<dbReference type="GO" id="GO:0005856">
    <property type="term" value="C:cytoskeleton"/>
    <property type="evidence" value="ECO:0007669"/>
    <property type="project" value="UniProtKB-SubCell"/>
</dbReference>
<evidence type="ECO:0000256" key="10">
    <source>
        <dbReference type="ARBA" id="ARBA00022679"/>
    </source>
</evidence>
<keyword evidence="14 21" id="KW-0067">ATP-binding</keyword>
<feature type="region of interest" description="Disordered" evidence="22">
    <location>
        <begin position="497"/>
        <end position="525"/>
    </location>
</feature>
<keyword evidence="10" id="KW-0808">Transferase</keyword>
<evidence type="ECO:0000256" key="9">
    <source>
        <dbReference type="ARBA" id="ARBA00022553"/>
    </source>
</evidence>
<dbReference type="PROSITE" id="PS50011">
    <property type="entry name" value="PROTEIN_KINASE_DOM"/>
    <property type="match status" value="1"/>
</dbReference>
<feature type="region of interest" description="Disordered" evidence="22">
    <location>
        <begin position="427"/>
        <end position="481"/>
    </location>
</feature>
<dbReference type="AlphaFoldDB" id="A0A8B7YHA1"/>
<dbReference type="GO" id="GO:0005634">
    <property type="term" value="C:nucleus"/>
    <property type="evidence" value="ECO:0007669"/>
    <property type="project" value="UniProtKB-SubCell"/>
</dbReference>
<dbReference type="CDD" id="cd07830">
    <property type="entry name" value="STKc_MAK_like"/>
    <property type="match status" value="1"/>
</dbReference>
<evidence type="ECO:0000256" key="8">
    <source>
        <dbReference type="ARBA" id="ARBA00022527"/>
    </source>
</evidence>
<dbReference type="PROSITE" id="PS00107">
    <property type="entry name" value="PROTEIN_KINASE_ATP"/>
    <property type="match status" value="1"/>
</dbReference>
<evidence type="ECO:0000256" key="11">
    <source>
        <dbReference type="ARBA" id="ARBA00022723"/>
    </source>
</evidence>
<dbReference type="OMA" id="REDNQLF"/>
<dbReference type="Gene3D" id="3.30.200.20">
    <property type="entry name" value="Phosphorylase Kinase, domain 1"/>
    <property type="match status" value="1"/>
</dbReference>